<dbReference type="PRINTS" id="PR01438">
    <property type="entry name" value="UNVRSLSTRESS"/>
</dbReference>
<sequence>MNTRNILVAFNGSTSAETALRYASHIARANDAHVTALVAHSGHETVDSHAAWVPAKAREIIAAANAEIIDDIHRKFEALSGDLGLGDRLHYIAAAGRVDAVISETARGFDLLIVGRPSDGDADEHVVLHPDRIALLSGRPVLVVPAGYDHKARHTRAAVAWDGSRAAGRALFDALQLLEDDGDVTIVTIEGTEMPRPVREVIDHLNRHNIVAHHEELELSHGVGRTILAYAEVTDPCLLVMGAYEHSKFREDFLGGVTERVLKNVRIPVLLSH</sequence>
<evidence type="ECO:0000259" key="2">
    <source>
        <dbReference type="Pfam" id="PF00582"/>
    </source>
</evidence>
<proteinExistence type="inferred from homology"/>
<dbReference type="EMBL" id="JBFBVU010000013">
    <property type="protein sequence ID" value="MEV8467481.1"/>
    <property type="molecule type" value="Genomic_DNA"/>
</dbReference>
<evidence type="ECO:0000313" key="4">
    <source>
        <dbReference type="Proteomes" id="UP001553161"/>
    </source>
</evidence>
<dbReference type="PANTHER" id="PTHR46268:SF6">
    <property type="entry name" value="UNIVERSAL STRESS PROTEIN UP12"/>
    <property type="match status" value="1"/>
</dbReference>
<comment type="caution">
    <text evidence="3">The sequence shown here is derived from an EMBL/GenBank/DDBJ whole genome shotgun (WGS) entry which is preliminary data.</text>
</comment>
<feature type="domain" description="UspA" evidence="2">
    <location>
        <begin position="4"/>
        <end position="145"/>
    </location>
</feature>
<gene>
    <name evidence="3" type="ORF">AB0T83_11895</name>
</gene>
<accession>A0ABV3L7Q4</accession>
<name>A0ABV3L7Q4_9RHOB</name>
<dbReference type="InterPro" id="IPR006015">
    <property type="entry name" value="Universal_stress_UspA"/>
</dbReference>
<comment type="similarity">
    <text evidence="1">Belongs to the universal stress protein A family.</text>
</comment>
<evidence type="ECO:0000313" key="3">
    <source>
        <dbReference type="EMBL" id="MEV8467481.1"/>
    </source>
</evidence>
<protein>
    <submittedName>
        <fullName evidence="3">Universal stress protein</fullName>
    </submittedName>
</protein>
<dbReference type="RefSeq" id="WP_366193293.1">
    <property type="nucleotide sequence ID" value="NZ_JBFBVU010000013.1"/>
</dbReference>
<keyword evidence="4" id="KW-1185">Reference proteome</keyword>
<dbReference type="InterPro" id="IPR006016">
    <property type="entry name" value="UspA"/>
</dbReference>
<feature type="domain" description="UspA" evidence="2">
    <location>
        <begin position="211"/>
        <end position="271"/>
    </location>
</feature>
<organism evidence="3 4">
    <name type="scientific">Meridianimarinicoccus marinus</name>
    <dbReference type="NCBI Taxonomy" id="3231483"/>
    <lineage>
        <taxon>Bacteria</taxon>
        <taxon>Pseudomonadati</taxon>
        <taxon>Pseudomonadota</taxon>
        <taxon>Alphaproteobacteria</taxon>
        <taxon>Rhodobacterales</taxon>
        <taxon>Paracoccaceae</taxon>
        <taxon>Meridianimarinicoccus</taxon>
    </lineage>
</organism>
<reference evidence="3 4" key="1">
    <citation type="submission" date="2024-07" db="EMBL/GenBank/DDBJ databases">
        <authorList>
            <person name="Kang M."/>
        </authorList>
    </citation>
    <scope>NUCLEOTIDE SEQUENCE [LARGE SCALE GENOMIC DNA]</scope>
    <source>
        <strain evidence="3 4">DFM31</strain>
    </source>
</reference>
<dbReference type="CDD" id="cd00293">
    <property type="entry name" value="USP-like"/>
    <property type="match status" value="2"/>
</dbReference>
<dbReference type="PANTHER" id="PTHR46268">
    <property type="entry name" value="STRESS RESPONSE PROTEIN NHAX"/>
    <property type="match status" value="1"/>
</dbReference>
<dbReference type="SUPFAM" id="SSF52402">
    <property type="entry name" value="Adenine nucleotide alpha hydrolases-like"/>
    <property type="match status" value="2"/>
</dbReference>
<dbReference type="Gene3D" id="3.40.50.12370">
    <property type="match status" value="1"/>
</dbReference>
<dbReference type="Proteomes" id="UP001553161">
    <property type="component" value="Unassembled WGS sequence"/>
</dbReference>
<evidence type="ECO:0000256" key="1">
    <source>
        <dbReference type="ARBA" id="ARBA00008791"/>
    </source>
</evidence>
<dbReference type="Pfam" id="PF00582">
    <property type="entry name" value="Usp"/>
    <property type="match status" value="2"/>
</dbReference>